<dbReference type="EMBL" id="HBUE01190454">
    <property type="protein sequence ID" value="CAG6524911.1"/>
    <property type="molecule type" value="Transcribed_RNA"/>
</dbReference>
<name>A0A8D8JQ03_CULPI</name>
<dbReference type="AlphaFoldDB" id="A0A8D8JQ03"/>
<dbReference type="Gene3D" id="3.80.10.10">
    <property type="entry name" value="Ribonuclease Inhibitor"/>
    <property type="match status" value="1"/>
</dbReference>
<evidence type="ECO:0000256" key="1">
    <source>
        <dbReference type="ARBA" id="ARBA00022614"/>
    </source>
</evidence>
<dbReference type="InterPro" id="IPR032675">
    <property type="entry name" value="LRR_dom_sf"/>
</dbReference>
<dbReference type="EMBL" id="HBUE01296338">
    <property type="protein sequence ID" value="CAG6576600.1"/>
    <property type="molecule type" value="Transcribed_RNA"/>
</dbReference>
<keyword evidence="2" id="KW-0677">Repeat</keyword>
<feature type="chain" id="PRO_5036428250" evidence="4">
    <location>
        <begin position="21"/>
        <end position="370"/>
    </location>
</feature>
<sequence>MEVKIAITLVLSILLGPAHGWYYNCFVESNVLMQGGCSMLDFVITPRTVVDNIFFPPADISFFRSNFSSFSPALGRRFGEETEKINLYNCVLPSLAVPLTIKQLGVFFATSLQTVLVNYRLENALEYLSLVGTGVRDIRFVEALTKLKFLRVQKNRLSFVNFERFRNLTDLETIDLSENQLIHLDVGQELIKLPKLIELRLDKNYLAQFDVGMWSFPNLLFLKIHYNLIKSLNVEQLVDSLPNLSQISLAANPWNCGRLNTMVSYLLENNINYQEEADKLSCRFNLMETIIFTTQDNVTHAERILGHMNETAAVYYLDAKSAMLEDVEERNEVLMGEIRHTSAGLNELETRINKLRISIQELKFKNKIPF</sequence>
<feature type="signal peptide" evidence="4">
    <location>
        <begin position="1"/>
        <end position="20"/>
    </location>
</feature>
<evidence type="ECO:0000256" key="4">
    <source>
        <dbReference type="SAM" id="SignalP"/>
    </source>
</evidence>
<evidence type="ECO:0000256" key="3">
    <source>
        <dbReference type="SAM" id="Coils"/>
    </source>
</evidence>
<proteinExistence type="predicted"/>
<dbReference type="PANTHER" id="PTHR24366:SF96">
    <property type="entry name" value="LEUCINE RICH REPEAT CONTAINING 53"/>
    <property type="match status" value="1"/>
</dbReference>
<keyword evidence="5" id="KW-0812">Transmembrane</keyword>
<protein>
    <submittedName>
        <fullName evidence="5">Leucine-rich repeat transmembrane neuronal protein 2</fullName>
    </submittedName>
</protein>
<organism evidence="5">
    <name type="scientific">Culex pipiens</name>
    <name type="common">House mosquito</name>
    <dbReference type="NCBI Taxonomy" id="7175"/>
    <lineage>
        <taxon>Eukaryota</taxon>
        <taxon>Metazoa</taxon>
        <taxon>Ecdysozoa</taxon>
        <taxon>Arthropoda</taxon>
        <taxon>Hexapoda</taxon>
        <taxon>Insecta</taxon>
        <taxon>Pterygota</taxon>
        <taxon>Neoptera</taxon>
        <taxon>Endopterygota</taxon>
        <taxon>Diptera</taxon>
        <taxon>Nematocera</taxon>
        <taxon>Culicoidea</taxon>
        <taxon>Culicidae</taxon>
        <taxon>Culicinae</taxon>
        <taxon>Culicini</taxon>
        <taxon>Culex</taxon>
        <taxon>Culex</taxon>
    </lineage>
</organism>
<reference evidence="5" key="1">
    <citation type="submission" date="2021-05" db="EMBL/GenBank/DDBJ databases">
        <authorList>
            <person name="Alioto T."/>
            <person name="Alioto T."/>
            <person name="Gomez Garrido J."/>
        </authorList>
    </citation>
    <scope>NUCLEOTIDE SEQUENCE</scope>
</reference>
<keyword evidence="4" id="KW-0732">Signal</keyword>
<keyword evidence="5" id="KW-0472">Membrane</keyword>
<dbReference type="PANTHER" id="PTHR24366">
    <property type="entry name" value="IG(IMMUNOGLOBULIN) AND LRR(LEUCINE RICH REPEAT) DOMAINS"/>
    <property type="match status" value="1"/>
</dbReference>
<feature type="coiled-coil region" evidence="3">
    <location>
        <begin position="317"/>
        <end position="365"/>
    </location>
</feature>
<dbReference type="SUPFAM" id="SSF52075">
    <property type="entry name" value="Outer arm dynein light chain 1"/>
    <property type="match status" value="1"/>
</dbReference>
<keyword evidence="3" id="KW-0175">Coiled coil</keyword>
<evidence type="ECO:0000313" key="5">
    <source>
        <dbReference type="EMBL" id="CAG6576600.1"/>
    </source>
</evidence>
<dbReference type="Pfam" id="PF13855">
    <property type="entry name" value="LRR_8"/>
    <property type="match status" value="1"/>
</dbReference>
<accession>A0A8D8JQ03</accession>
<dbReference type="InterPro" id="IPR001611">
    <property type="entry name" value="Leu-rich_rpt"/>
</dbReference>
<keyword evidence="1" id="KW-0433">Leucine-rich repeat</keyword>
<evidence type="ECO:0000256" key="2">
    <source>
        <dbReference type="ARBA" id="ARBA00022737"/>
    </source>
</evidence>